<feature type="non-terminal residue" evidence="1">
    <location>
        <position position="107"/>
    </location>
</feature>
<dbReference type="Proteomes" id="UP001341840">
    <property type="component" value="Unassembled WGS sequence"/>
</dbReference>
<gene>
    <name evidence="1" type="ORF">PIB30_080672</name>
</gene>
<organism evidence="1 2">
    <name type="scientific">Stylosanthes scabra</name>
    <dbReference type="NCBI Taxonomy" id="79078"/>
    <lineage>
        <taxon>Eukaryota</taxon>
        <taxon>Viridiplantae</taxon>
        <taxon>Streptophyta</taxon>
        <taxon>Embryophyta</taxon>
        <taxon>Tracheophyta</taxon>
        <taxon>Spermatophyta</taxon>
        <taxon>Magnoliopsida</taxon>
        <taxon>eudicotyledons</taxon>
        <taxon>Gunneridae</taxon>
        <taxon>Pentapetalae</taxon>
        <taxon>rosids</taxon>
        <taxon>fabids</taxon>
        <taxon>Fabales</taxon>
        <taxon>Fabaceae</taxon>
        <taxon>Papilionoideae</taxon>
        <taxon>50 kb inversion clade</taxon>
        <taxon>dalbergioids sensu lato</taxon>
        <taxon>Dalbergieae</taxon>
        <taxon>Pterocarpus clade</taxon>
        <taxon>Stylosanthes</taxon>
    </lineage>
</organism>
<sequence>MIWNLEIGIGKRRYSTYPPGEHLHQEIILRIIVKVIGECHSSQIVDEVAGNDGYPRLSFVQANRVTWKQQLRRDEILVRKLGILNVIQAIDLSLELAYPLYIVASVD</sequence>
<protein>
    <submittedName>
        <fullName evidence="1">Uncharacterized protein</fullName>
    </submittedName>
</protein>
<keyword evidence="2" id="KW-1185">Reference proteome</keyword>
<evidence type="ECO:0000313" key="1">
    <source>
        <dbReference type="EMBL" id="MED6163516.1"/>
    </source>
</evidence>
<accession>A0ABU6UQA8</accession>
<dbReference type="EMBL" id="JASCZI010122010">
    <property type="protein sequence ID" value="MED6163516.1"/>
    <property type="molecule type" value="Genomic_DNA"/>
</dbReference>
<name>A0ABU6UQA8_9FABA</name>
<reference evidence="1 2" key="1">
    <citation type="journal article" date="2023" name="Plants (Basel)">
        <title>Bridging the Gap: Combining Genomics and Transcriptomics Approaches to Understand Stylosanthes scabra, an Orphan Legume from the Brazilian Caatinga.</title>
        <authorList>
            <person name="Ferreira-Neto J.R.C."/>
            <person name="da Silva M.D."/>
            <person name="Binneck E."/>
            <person name="de Melo N.F."/>
            <person name="da Silva R.H."/>
            <person name="de Melo A.L.T.M."/>
            <person name="Pandolfi V."/>
            <person name="Bustamante F.O."/>
            <person name="Brasileiro-Vidal A.C."/>
            <person name="Benko-Iseppon A.M."/>
        </authorList>
    </citation>
    <scope>NUCLEOTIDE SEQUENCE [LARGE SCALE GENOMIC DNA]</scope>
    <source>
        <tissue evidence="1">Leaves</tissue>
    </source>
</reference>
<comment type="caution">
    <text evidence="1">The sequence shown here is derived from an EMBL/GenBank/DDBJ whole genome shotgun (WGS) entry which is preliminary data.</text>
</comment>
<proteinExistence type="predicted"/>
<evidence type="ECO:0000313" key="2">
    <source>
        <dbReference type="Proteomes" id="UP001341840"/>
    </source>
</evidence>